<reference evidence="2" key="1">
    <citation type="journal article" date="2021" name="Proc. Natl. Acad. Sci. U.S.A.">
        <title>A Catalog of Tens of Thousands of Viruses from Human Metagenomes Reveals Hidden Associations with Chronic Diseases.</title>
        <authorList>
            <person name="Tisza M.J."/>
            <person name="Buck C.B."/>
        </authorList>
    </citation>
    <scope>NUCLEOTIDE SEQUENCE</scope>
    <source>
        <strain evidence="2">CtxvK3</strain>
    </source>
</reference>
<dbReference type="EMBL" id="BK032591">
    <property type="protein sequence ID" value="DAF49968.1"/>
    <property type="molecule type" value="Genomic_DNA"/>
</dbReference>
<accession>A0A8S5SGC0</accession>
<keyword evidence="1" id="KW-0812">Transmembrane</keyword>
<organism evidence="2">
    <name type="scientific">Siphoviridae sp. ctxvK3</name>
    <dbReference type="NCBI Taxonomy" id="2827975"/>
    <lineage>
        <taxon>Viruses</taxon>
        <taxon>Duplodnaviria</taxon>
        <taxon>Heunggongvirae</taxon>
        <taxon>Uroviricota</taxon>
        <taxon>Caudoviricetes</taxon>
    </lineage>
</organism>
<name>A0A8S5SGC0_9CAUD</name>
<evidence type="ECO:0000313" key="2">
    <source>
        <dbReference type="EMBL" id="DAF49968.1"/>
    </source>
</evidence>
<feature type="transmembrane region" description="Helical" evidence="1">
    <location>
        <begin position="6"/>
        <end position="24"/>
    </location>
</feature>
<proteinExistence type="predicted"/>
<keyword evidence="1" id="KW-0472">Membrane</keyword>
<protein>
    <submittedName>
        <fullName evidence="2">Uncharacterized protein</fullName>
    </submittedName>
</protein>
<keyword evidence="1" id="KW-1133">Transmembrane helix</keyword>
<evidence type="ECO:0000256" key="1">
    <source>
        <dbReference type="SAM" id="Phobius"/>
    </source>
</evidence>
<sequence>MKEFYLLGIAFVVLVIVYTTRDIWHESTLRKHQRELTEHFREGCEQAYKELHRGDKNE</sequence>